<keyword evidence="3" id="KW-0540">Nuclease</keyword>
<dbReference type="PANTHER" id="PTHR37984">
    <property type="entry name" value="PROTEIN CBG26694"/>
    <property type="match status" value="1"/>
</dbReference>
<dbReference type="InterPro" id="IPR041373">
    <property type="entry name" value="RT_RNaseH"/>
</dbReference>
<keyword evidence="4" id="KW-0255">Endonuclease</keyword>
<dbReference type="InterPro" id="IPR021109">
    <property type="entry name" value="Peptidase_aspartic_dom_sf"/>
</dbReference>
<dbReference type="InterPro" id="IPR012337">
    <property type="entry name" value="RNaseH-like_sf"/>
</dbReference>
<dbReference type="GO" id="GO:0003964">
    <property type="term" value="F:RNA-directed DNA polymerase activity"/>
    <property type="evidence" value="ECO:0007669"/>
    <property type="project" value="UniProtKB-KW"/>
</dbReference>
<keyword evidence="9" id="KW-1185">Reference proteome</keyword>
<protein>
    <submittedName>
        <fullName evidence="8">POL4 protein</fullName>
    </submittedName>
</protein>
<organism evidence="8 9">
    <name type="scientific">Pseudoatta argentina</name>
    <dbReference type="NCBI Taxonomy" id="621737"/>
    <lineage>
        <taxon>Eukaryota</taxon>
        <taxon>Metazoa</taxon>
        <taxon>Ecdysozoa</taxon>
        <taxon>Arthropoda</taxon>
        <taxon>Hexapoda</taxon>
        <taxon>Insecta</taxon>
        <taxon>Pterygota</taxon>
        <taxon>Neoptera</taxon>
        <taxon>Endopterygota</taxon>
        <taxon>Hymenoptera</taxon>
        <taxon>Apocrita</taxon>
        <taxon>Aculeata</taxon>
        <taxon>Formicoidea</taxon>
        <taxon>Formicidae</taxon>
        <taxon>Myrmicinae</taxon>
        <taxon>Pseudoatta</taxon>
    </lineage>
</organism>
<proteinExistence type="predicted"/>
<dbReference type="Pfam" id="PF17917">
    <property type="entry name" value="RT_RNaseH"/>
    <property type="match status" value="1"/>
</dbReference>
<evidence type="ECO:0000259" key="7">
    <source>
        <dbReference type="Pfam" id="PF17917"/>
    </source>
</evidence>
<dbReference type="Gene3D" id="3.30.420.10">
    <property type="entry name" value="Ribonuclease H-like superfamily/Ribonuclease H"/>
    <property type="match status" value="1"/>
</dbReference>
<evidence type="ECO:0000256" key="6">
    <source>
        <dbReference type="ARBA" id="ARBA00022918"/>
    </source>
</evidence>
<evidence type="ECO:0000256" key="3">
    <source>
        <dbReference type="ARBA" id="ARBA00022722"/>
    </source>
</evidence>
<accession>A0A836F201</accession>
<dbReference type="InterPro" id="IPR043502">
    <property type="entry name" value="DNA/RNA_pol_sf"/>
</dbReference>
<evidence type="ECO:0000313" key="8">
    <source>
        <dbReference type="EMBL" id="KAG5324776.1"/>
    </source>
</evidence>
<dbReference type="InterPro" id="IPR050951">
    <property type="entry name" value="Retrovirus_Pol_polyprotein"/>
</dbReference>
<dbReference type="SUPFAM" id="SSF53098">
    <property type="entry name" value="Ribonuclease H-like"/>
    <property type="match status" value="1"/>
</dbReference>
<evidence type="ECO:0000256" key="1">
    <source>
        <dbReference type="ARBA" id="ARBA00022679"/>
    </source>
</evidence>
<name>A0A836F201_9HYME</name>
<keyword evidence="6" id="KW-0695">RNA-directed DNA polymerase</keyword>
<evidence type="ECO:0000256" key="2">
    <source>
        <dbReference type="ARBA" id="ARBA00022695"/>
    </source>
</evidence>
<evidence type="ECO:0000256" key="5">
    <source>
        <dbReference type="ARBA" id="ARBA00022801"/>
    </source>
</evidence>
<dbReference type="GO" id="GO:0016787">
    <property type="term" value="F:hydrolase activity"/>
    <property type="evidence" value="ECO:0007669"/>
    <property type="project" value="UniProtKB-KW"/>
</dbReference>
<dbReference type="GO" id="GO:0004519">
    <property type="term" value="F:endonuclease activity"/>
    <property type="evidence" value="ECO:0007669"/>
    <property type="project" value="UniProtKB-KW"/>
</dbReference>
<comment type="caution">
    <text evidence="8">The sequence shown here is derived from an EMBL/GenBank/DDBJ whole genome shotgun (WGS) entry which is preliminary data.</text>
</comment>
<evidence type="ECO:0000313" key="9">
    <source>
        <dbReference type="Proteomes" id="UP000668214"/>
    </source>
</evidence>
<keyword evidence="2" id="KW-0548">Nucleotidyltransferase</keyword>
<dbReference type="SUPFAM" id="SSF50630">
    <property type="entry name" value="Acid proteases"/>
    <property type="match status" value="1"/>
</dbReference>
<dbReference type="PANTHER" id="PTHR37984:SF5">
    <property type="entry name" value="PROTEIN NYNRIN-LIKE"/>
    <property type="match status" value="1"/>
</dbReference>
<dbReference type="GO" id="GO:0042575">
    <property type="term" value="C:DNA polymerase complex"/>
    <property type="evidence" value="ECO:0007669"/>
    <property type="project" value="UniProtKB-ARBA"/>
</dbReference>
<keyword evidence="1" id="KW-0808">Transferase</keyword>
<dbReference type="GO" id="GO:0003676">
    <property type="term" value="F:nucleic acid binding"/>
    <property type="evidence" value="ECO:0007669"/>
    <property type="project" value="InterPro"/>
</dbReference>
<reference evidence="8" key="1">
    <citation type="submission" date="2020-02" db="EMBL/GenBank/DDBJ databases">
        <title>Relaxed selection underlies rapid genomic changes in the transitions from sociality to social parasitism in ants.</title>
        <authorList>
            <person name="Bi X."/>
        </authorList>
    </citation>
    <scope>NUCLEOTIDE SEQUENCE</scope>
    <source>
        <strain evidence="8">BGI-DK2014c</strain>
        <tissue evidence="8">Whole body</tissue>
    </source>
</reference>
<evidence type="ECO:0000256" key="4">
    <source>
        <dbReference type="ARBA" id="ARBA00022759"/>
    </source>
</evidence>
<dbReference type="InterPro" id="IPR036397">
    <property type="entry name" value="RNaseH_sf"/>
</dbReference>
<dbReference type="AlphaFoldDB" id="A0A836F201"/>
<feature type="non-terminal residue" evidence="8">
    <location>
        <position position="1"/>
    </location>
</feature>
<dbReference type="Gene3D" id="2.40.70.10">
    <property type="entry name" value="Acid Proteases"/>
    <property type="match status" value="1"/>
</dbReference>
<gene>
    <name evidence="8" type="primary">Pol_20</name>
    <name evidence="8" type="ORF">G6Z78_0013155</name>
</gene>
<keyword evidence="5" id="KW-0378">Hydrolase</keyword>
<dbReference type="SUPFAM" id="SSF56672">
    <property type="entry name" value="DNA/RNA polymerases"/>
    <property type="match status" value="1"/>
</dbReference>
<sequence>MKPPTYDYQISQVTEVPRASTGLDLINLQIKEFKKEKTKFLFDTGAAVTLVKLRNLRRETLIYEDKMTLAGVTEHEMIVIRKITTIILGECQIQHLMYIIADDFPIDYEGILRVDFLRKHLKIRDSILKLYPYKIIRIPRCEAIIEATTTTNNTRIIQVEEAQESIIEICTQYNDIFHLKEDALTHTNTVTHEINTQVDSANAAGTAKLRIVVDFRKLNDLTISNSFLLGTLGQDRPIAYASHIMSRVESNYNTTEKELLAIVWTVKNKLKGRTKAPLEITNTTRGPFEKCALDIVQEAAEIAKQFTLKIIFEYGLKCSLRTLAEYLRHYINADQTDWNEWVSYAMFTYNTTPHRAIGYIPFELVFGYQATLKKLKERLRATNRIAGKHIIKVKLTAKEQYNKNTKTISFKLKKSFKEQITILNNKQQILHHVMMNQLKILNITIAHVKSRYIKSNHSIWIALENQRAWLYSTPYEQLL</sequence>
<feature type="non-terminal residue" evidence="8">
    <location>
        <position position="479"/>
    </location>
</feature>
<dbReference type="Proteomes" id="UP000668214">
    <property type="component" value="Unassembled WGS sequence"/>
</dbReference>
<dbReference type="EMBL" id="JAANIA010000361">
    <property type="protein sequence ID" value="KAG5324776.1"/>
    <property type="molecule type" value="Genomic_DNA"/>
</dbReference>
<feature type="domain" description="Reverse transcriptase RNase H-like" evidence="7">
    <location>
        <begin position="233"/>
        <end position="268"/>
    </location>
</feature>